<feature type="non-terminal residue" evidence="2">
    <location>
        <position position="163"/>
    </location>
</feature>
<dbReference type="AlphaFoldDB" id="A0A382YNH8"/>
<dbReference type="InterPro" id="IPR051450">
    <property type="entry name" value="Gfo/Idh/MocA_Oxidoreductases"/>
</dbReference>
<evidence type="ECO:0000259" key="1">
    <source>
        <dbReference type="Pfam" id="PF01408"/>
    </source>
</evidence>
<dbReference type="InterPro" id="IPR000683">
    <property type="entry name" value="Gfo/Idh/MocA-like_OxRdtase_N"/>
</dbReference>
<dbReference type="GO" id="GO:0000166">
    <property type="term" value="F:nucleotide binding"/>
    <property type="evidence" value="ECO:0007669"/>
    <property type="project" value="InterPro"/>
</dbReference>
<feature type="domain" description="Gfo/Idh/MocA-like oxidoreductase N-terminal" evidence="1">
    <location>
        <begin position="2"/>
        <end position="121"/>
    </location>
</feature>
<protein>
    <recommendedName>
        <fullName evidence="1">Gfo/Idh/MocA-like oxidoreductase N-terminal domain-containing protein</fullName>
    </recommendedName>
</protein>
<sequence>MINLAFVGLGWWGNELAATASALSARIKIVGCYSLSQTEMKAFETQYGAKSYPSYADLLKEPSTDGVVLSTPHSQHANQVIQAANAGKQVFVEKPLALSVHDAYRATKACLDQEVILAVGHNRRFSSGVSEINRCLQSGRLGQVLHVEAHFSGNSAMKFTDTT</sequence>
<dbReference type="PANTHER" id="PTHR43377:SF1">
    <property type="entry name" value="BILIVERDIN REDUCTASE A"/>
    <property type="match status" value="1"/>
</dbReference>
<name>A0A382YNH8_9ZZZZ</name>
<dbReference type="Gene3D" id="3.40.50.720">
    <property type="entry name" value="NAD(P)-binding Rossmann-like Domain"/>
    <property type="match status" value="1"/>
</dbReference>
<reference evidence="2" key="1">
    <citation type="submission" date="2018-05" db="EMBL/GenBank/DDBJ databases">
        <authorList>
            <person name="Lanie J.A."/>
            <person name="Ng W.-L."/>
            <person name="Kazmierczak K.M."/>
            <person name="Andrzejewski T.M."/>
            <person name="Davidsen T.M."/>
            <person name="Wayne K.J."/>
            <person name="Tettelin H."/>
            <person name="Glass J.I."/>
            <person name="Rusch D."/>
            <person name="Podicherti R."/>
            <person name="Tsui H.-C.T."/>
            <person name="Winkler M.E."/>
        </authorList>
    </citation>
    <scope>NUCLEOTIDE SEQUENCE</scope>
</reference>
<dbReference type="Gene3D" id="3.30.360.10">
    <property type="entry name" value="Dihydrodipicolinate Reductase, domain 2"/>
    <property type="match status" value="1"/>
</dbReference>
<organism evidence="2">
    <name type="scientific">marine metagenome</name>
    <dbReference type="NCBI Taxonomy" id="408172"/>
    <lineage>
        <taxon>unclassified sequences</taxon>
        <taxon>metagenomes</taxon>
        <taxon>ecological metagenomes</taxon>
    </lineage>
</organism>
<dbReference type="SUPFAM" id="SSF51735">
    <property type="entry name" value="NAD(P)-binding Rossmann-fold domains"/>
    <property type="match status" value="1"/>
</dbReference>
<gene>
    <name evidence="2" type="ORF">METZ01_LOCUS437637</name>
</gene>
<dbReference type="InterPro" id="IPR036291">
    <property type="entry name" value="NAD(P)-bd_dom_sf"/>
</dbReference>
<evidence type="ECO:0000313" key="2">
    <source>
        <dbReference type="EMBL" id="SVD84783.1"/>
    </source>
</evidence>
<accession>A0A382YNH8</accession>
<proteinExistence type="predicted"/>
<dbReference type="Pfam" id="PF01408">
    <property type="entry name" value="GFO_IDH_MocA"/>
    <property type="match status" value="1"/>
</dbReference>
<dbReference type="EMBL" id="UINC01177244">
    <property type="protein sequence ID" value="SVD84783.1"/>
    <property type="molecule type" value="Genomic_DNA"/>
</dbReference>
<dbReference type="PANTHER" id="PTHR43377">
    <property type="entry name" value="BILIVERDIN REDUCTASE A"/>
    <property type="match status" value="1"/>
</dbReference>